<name>A0A1I7UJE2_9PELO</name>
<accession>A0A1I7UJE2</accession>
<dbReference type="Proteomes" id="UP000095282">
    <property type="component" value="Unplaced"/>
</dbReference>
<organism evidence="1 2">
    <name type="scientific">Caenorhabditis tropicalis</name>
    <dbReference type="NCBI Taxonomy" id="1561998"/>
    <lineage>
        <taxon>Eukaryota</taxon>
        <taxon>Metazoa</taxon>
        <taxon>Ecdysozoa</taxon>
        <taxon>Nematoda</taxon>
        <taxon>Chromadorea</taxon>
        <taxon>Rhabditida</taxon>
        <taxon>Rhabditina</taxon>
        <taxon>Rhabditomorpha</taxon>
        <taxon>Rhabditoidea</taxon>
        <taxon>Rhabditidae</taxon>
        <taxon>Peloderinae</taxon>
        <taxon>Caenorhabditis</taxon>
    </lineage>
</organism>
<evidence type="ECO:0000313" key="1">
    <source>
        <dbReference type="Proteomes" id="UP000095282"/>
    </source>
</evidence>
<proteinExistence type="predicted"/>
<dbReference type="AlphaFoldDB" id="A0A1I7UJE2"/>
<dbReference type="WBParaSite" id="Csp11.Scaffold629.g9921.t1">
    <property type="protein sequence ID" value="Csp11.Scaffold629.g9921.t1"/>
    <property type="gene ID" value="Csp11.Scaffold629.g9921"/>
</dbReference>
<reference evidence="2" key="1">
    <citation type="submission" date="2016-11" db="UniProtKB">
        <authorList>
            <consortium name="WormBaseParasite"/>
        </authorList>
    </citation>
    <scope>IDENTIFICATION</scope>
</reference>
<keyword evidence="1" id="KW-1185">Reference proteome</keyword>
<evidence type="ECO:0000313" key="2">
    <source>
        <dbReference type="WBParaSite" id="Csp11.Scaffold629.g9921.t1"/>
    </source>
</evidence>
<sequence length="68" mass="7750">MTPPMISVFSDQFADAVMKTTVAGKVISARADKLHVIFKVTYGTKMKEFMITRKLTGWYFERGQDLIC</sequence>
<protein>
    <submittedName>
        <fullName evidence="2">Phage protein</fullName>
    </submittedName>
</protein>